<dbReference type="EMBL" id="JQ795195">
    <property type="protein sequence ID" value="AFK94219.1"/>
    <property type="molecule type" value="Genomic_DNA"/>
</dbReference>
<feature type="compositionally biased region" description="Basic residues" evidence="1">
    <location>
        <begin position="94"/>
        <end position="106"/>
    </location>
</feature>
<evidence type="ECO:0000256" key="1">
    <source>
        <dbReference type="SAM" id="MobiDB-lite"/>
    </source>
</evidence>
<organism evidence="2">
    <name type="scientific">Rhizobium pisi</name>
    <dbReference type="NCBI Taxonomy" id="574561"/>
    <lineage>
        <taxon>Bacteria</taxon>
        <taxon>Pseudomonadati</taxon>
        <taxon>Pseudomonadota</taxon>
        <taxon>Alphaproteobacteria</taxon>
        <taxon>Hyphomicrobiales</taxon>
        <taxon>Rhizobiaceae</taxon>
        <taxon>Rhizobium/Agrobacterium group</taxon>
        <taxon>Rhizobium</taxon>
    </lineage>
</organism>
<feature type="compositionally biased region" description="Low complexity" evidence="1">
    <location>
        <begin position="107"/>
        <end position="117"/>
    </location>
</feature>
<name>I3WBL8_9HYPH</name>
<dbReference type="AlphaFoldDB" id="I3WBL8"/>
<reference evidence="2" key="1">
    <citation type="journal article" date="2013" name="Syst. Appl. Microbiol.">
        <title>Rhizobium pisi sv. trifolii K3.22 harboring nod genes of the Rhizobium leguminosarum sv. trifolii cluster.</title>
        <authorList>
            <person name="Marek-Kozaczuk M."/>
            <person name="Leszcz A."/>
            <person name="Wielbo J."/>
            <person name="Wdowiak-Wrobel S."/>
            <person name="Skorupska A."/>
        </authorList>
    </citation>
    <scope>NUCLEOTIDE SEQUENCE</scope>
    <source>
        <strain evidence="2">DSM 30132</strain>
    </source>
</reference>
<proteinExistence type="predicted"/>
<accession>I3WBL8</accession>
<sequence length="164" mass="17729">MVAIRLVPDSNGGIKLNPGTTSSIRLLRPCCSNNHCSTEGLRPRPNLAATCPMDIYCSRESFPCNCSFVVQPTHTSLSSKSLAFGWAPDMNRSGRIRKSTSPRRRSSSGSSSSGSNSKLTPGASRAKRTMIFSKKTKAMKSERIILNRRSDSAGFIGSHAMTES</sequence>
<gene>
    <name evidence="2" type="primary">nodD2</name>
</gene>
<feature type="region of interest" description="Disordered" evidence="1">
    <location>
        <begin position="89"/>
        <end position="144"/>
    </location>
</feature>
<evidence type="ECO:0000313" key="2">
    <source>
        <dbReference type="EMBL" id="AFK94219.1"/>
    </source>
</evidence>
<protein>
    <submittedName>
        <fullName evidence="2">NodD2</fullName>
    </submittedName>
</protein>